<dbReference type="OrthoDB" id="8991911at2"/>
<organism evidence="3 4">
    <name type="scientific">Caldimonas brevitalea</name>
    <dbReference type="NCBI Taxonomy" id="413882"/>
    <lineage>
        <taxon>Bacteria</taxon>
        <taxon>Pseudomonadati</taxon>
        <taxon>Pseudomonadota</taxon>
        <taxon>Betaproteobacteria</taxon>
        <taxon>Burkholderiales</taxon>
        <taxon>Sphaerotilaceae</taxon>
        <taxon>Caldimonas</taxon>
    </lineage>
</organism>
<protein>
    <recommendedName>
        <fullName evidence="2">Glutaredoxin domain-containing protein</fullName>
    </recommendedName>
</protein>
<dbReference type="CDD" id="cd02976">
    <property type="entry name" value="NrdH"/>
    <property type="match status" value="1"/>
</dbReference>
<dbReference type="SUPFAM" id="SSF52833">
    <property type="entry name" value="Thioredoxin-like"/>
    <property type="match status" value="1"/>
</dbReference>
<dbReference type="GO" id="GO:0009055">
    <property type="term" value="F:electron transfer activity"/>
    <property type="evidence" value="ECO:0007669"/>
    <property type="project" value="TreeGrafter"/>
</dbReference>
<keyword evidence="4" id="KW-1185">Reference proteome</keyword>
<dbReference type="PANTHER" id="PTHR34386:SF1">
    <property type="entry name" value="GLUTAREDOXIN-LIKE PROTEIN NRDH"/>
    <property type="match status" value="1"/>
</dbReference>
<dbReference type="KEGG" id="pbh:AAW51_3837"/>
<name>A0A0G3BRB2_9BURK</name>
<evidence type="ECO:0000256" key="1">
    <source>
        <dbReference type="SAM" id="SignalP"/>
    </source>
</evidence>
<dbReference type="PANTHER" id="PTHR34386">
    <property type="entry name" value="GLUTAREDOXIN"/>
    <property type="match status" value="1"/>
</dbReference>
<feature type="chain" id="PRO_5002551999" description="Glutaredoxin domain-containing protein" evidence="1">
    <location>
        <begin position="22"/>
        <end position="114"/>
    </location>
</feature>
<feature type="domain" description="Glutaredoxin" evidence="2">
    <location>
        <begin position="42"/>
        <end position="98"/>
    </location>
</feature>
<evidence type="ECO:0000313" key="3">
    <source>
        <dbReference type="EMBL" id="AKJ30528.1"/>
    </source>
</evidence>
<keyword evidence="1" id="KW-0732">Signal</keyword>
<reference evidence="3 4" key="1">
    <citation type="submission" date="2015-05" db="EMBL/GenBank/DDBJ databases">
        <authorList>
            <person name="Tang B."/>
            <person name="Yu Y."/>
        </authorList>
    </citation>
    <scope>NUCLEOTIDE SEQUENCE [LARGE SCALE GENOMIC DNA]</scope>
    <source>
        <strain evidence="3 4">DSM 7029</strain>
    </source>
</reference>
<dbReference type="RefSeq" id="WP_047195883.1">
    <property type="nucleotide sequence ID" value="NZ_CP011371.1"/>
</dbReference>
<dbReference type="PROSITE" id="PS51354">
    <property type="entry name" value="GLUTAREDOXIN_2"/>
    <property type="match status" value="1"/>
</dbReference>
<dbReference type="Pfam" id="PF00462">
    <property type="entry name" value="Glutaredoxin"/>
    <property type="match status" value="1"/>
</dbReference>
<evidence type="ECO:0000259" key="2">
    <source>
        <dbReference type="Pfam" id="PF00462"/>
    </source>
</evidence>
<evidence type="ECO:0000313" key="4">
    <source>
        <dbReference type="Proteomes" id="UP000035352"/>
    </source>
</evidence>
<dbReference type="STRING" id="413882.AAW51_3837"/>
<gene>
    <name evidence="3" type="ORF">AAW51_3837</name>
</gene>
<sequence>MRRFASLGLFAALVLAAVGLAQHWQERATVQVLTQQARPGDIVMYTTTECPYCAQARRWMTQRDVPYTECNISVSPACQQAYEQLRAVGVPTLVVKGQRQTGFDAERVARAVAR</sequence>
<dbReference type="Gene3D" id="3.40.30.10">
    <property type="entry name" value="Glutaredoxin"/>
    <property type="match status" value="1"/>
</dbReference>
<feature type="signal peptide" evidence="1">
    <location>
        <begin position="1"/>
        <end position="21"/>
    </location>
</feature>
<accession>A0A0G3BRB2</accession>
<proteinExistence type="predicted"/>
<dbReference type="AlphaFoldDB" id="A0A0G3BRB2"/>
<dbReference type="EMBL" id="CP011371">
    <property type="protein sequence ID" value="AKJ30528.1"/>
    <property type="molecule type" value="Genomic_DNA"/>
</dbReference>
<dbReference type="InterPro" id="IPR051548">
    <property type="entry name" value="Grx-like_ET"/>
</dbReference>
<dbReference type="GO" id="GO:0045454">
    <property type="term" value="P:cell redox homeostasis"/>
    <property type="evidence" value="ECO:0007669"/>
    <property type="project" value="TreeGrafter"/>
</dbReference>
<dbReference type="InterPro" id="IPR036249">
    <property type="entry name" value="Thioredoxin-like_sf"/>
</dbReference>
<dbReference type="Proteomes" id="UP000035352">
    <property type="component" value="Chromosome"/>
</dbReference>
<dbReference type="InterPro" id="IPR002109">
    <property type="entry name" value="Glutaredoxin"/>
</dbReference>